<protein>
    <submittedName>
        <fullName evidence="2">Uncharacterized protein</fullName>
    </submittedName>
</protein>
<sequence length="66" mass="7761">MQMIHNIVMDIANYLVIYNPSVSNCEKNFVQYLGMIIQILLMVYLAIYFVFVLSPENFLFAEYVSE</sequence>
<keyword evidence="1" id="KW-0472">Membrane</keyword>
<feature type="transmembrane region" description="Helical" evidence="1">
    <location>
        <begin position="29"/>
        <end position="53"/>
    </location>
</feature>
<keyword evidence="1" id="KW-0812">Transmembrane</keyword>
<organism evidence="2">
    <name type="scientific">Strongyloides stercoralis</name>
    <name type="common">Threadworm</name>
    <dbReference type="NCBI Taxonomy" id="6248"/>
    <lineage>
        <taxon>Eukaryota</taxon>
        <taxon>Metazoa</taxon>
        <taxon>Ecdysozoa</taxon>
        <taxon>Nematoda</taxon>
        <taxon>Chromadorea</taxon>
        <taxon>Rhabditida</taxon>
        <taxon>Tylenchina</taxon>
        <taxon>Panagrolaimomorpha</taxon>
        <taxon>Strongyloidoidea</taxon>
        <taxon>Strongyloididae</taxon>
        <taxon>Strongyloides</taxon>
    </lineage>
</organism>
<name>A0A0K0ES74_STRER</name>
<dbReference type="WBParaSite" id="SSTP_0001230200.1">
    <property type="protein sequence ID" value="SSTP_0001230200.1"/>
    <property type="gene ID" value="SSTP_0001230200"/>
</dbReference>
<accession>A0A0K0ES74</accession>
<dbReference type="AlphaFoldDB" id="A0A0K0ES74"/>
<evidence type="ECO:0000313" key="2">
    <source>
        <dbReference type="WBParaSite" id="SSTP_0001230200.1"/>
    </source>
</evidence>
<keyword evidence="1" id="KW-1133">Transmembrane helix</keyword>
<reference evidence="2" key="1">
    <citation type="submission" date="2015-08" db="UniProtKB">
        <authorList>
            <consortium name="WormBaseParasite"/>
        </authorList>
    </citation>
    <scope>IDENTIFICATION</scope>
</reference>
<proteinExistence type="predicted"/>
<evidence type="ECO:0000256" key="1">
    <source>
        <dbReference type="SAM" id="Phobius"/>
    </source>
</evidence>